<proteinExistence type="predicted"/>
<sequence>MKKIILWIIAFLITAGFAIYQRVTGPTYPKTGKVVLAGKEIKFKLERSHSSNTNYLVEIATNDPEIKGELYWRPFQSKGDFNFVEMKGDKKLSAELPARKPLEKWEYFVKLSKGKEEVTLPGPNVLIIRFKGDVPSWVLIPHIFFMFGAMLLSTRTALEVFNKPYNFLKLTIWTISFLIIGGFLLGFAMNWFAFGEMWGGFPFGNDVTDNKTLVAFIGWIVAYYFVKRDLAPKLFTVLAALLMLIVYMIPHSV</sequence>
<accession>A0AAE3TCR8</accession>
<organism evidence="2 3">
    <name type="scientific">Stygiobacter electus</name>
    <dbReference type="NCBI Taxonomy" id="3032292"/>
    <lineage>
        <taxon>Bacteria</taxon>
        <taxon>Pseudomonadati</taxon>
        <taxon>Ignavibacteriota</taxon>
        <taxon>Ignavibacteria</taxon>
        <taxon>Ignavibacteriales</taxon>
        <taxon>Melioribacteraceae</taxon>
        <taxon>Stygiobacter</taxon>
    </lineage>
</organism>
<feature type="transmembrane region" description="Helical" evidence="1">
    <location>
        <begin position="234"/>
        <end position="250"/>
    </location>
</feature>
<dbReference type="EMBL" id="JARGDL010000017">
    <property type="protein sequence ID" value="MDF1612703.1"/>
    <property type="molecule type" value="Genomic_DNA"/>
</dbReference>
<keyword evidence="1" id="KW-1133">Transmembrane helix</keyword>
<comment type="caution">
    <text evidence="2">The sequence shown here is derived from an EMBL/GenBank/DDBJ whole genome shotgun (WGS) entry which is preliminary data.</text>
</comment>
<feature type="transmembrane region" description="Helical" evidence="1">
    <location>
        <begin position="212"/>
        <end position="227"/>
    </location>
</feature>
<evidence type="ECO:0000256" key="1">
    <source>
        <dbReference type="SAM" id="Phobius"/>
    </source>
</evidence>
<protein>
    <submittedName>
        <fullName evidence="2">Uncharacterized protein</fullName>
    </submittedName>
</protein>
<dbReference type="Proteomes" id="UP001221302">
    <property type="component" value="Unassembled WGS sequence"/>
</dbReference>
<feature type="transmembrane region" description="Helical" evidence="1">
    <location>
        <begin position="139"/>
        <end position="158"/>
    </location>
</feature>
<name>A0AAE3TCR8_9BACT</name>
<keyword evidence="1" id="KW-0472">Membrane</keyword>
<dbReference type="AlphaFoldDB" id="A0AAE3TCR8"/>
<keyword evidence="3" id="KW-1185">Reference proteome</keyword>
<dbReference type="RefSeq" id="WP_321536474.1">
    <property type="nucleotide sequence ID" value="NZ_JARGDL010000017.1"/>
</dbReference>
<evidence type="ECO:0000313" key="2">
    <source>
        <dbReference type="EMBL" id="MDF1612703.1"/>
    </source>
</evidence>
<gene>
    <name evidence="2" type="ORF">P0M35_11125</name>
</gene>
<evidence type="ECO:0000313" key="3">
    <source>
        <dbReference type="Proteomes" id="UP001221302"/>
    </source>
</evidence>
<feature type="transmembrane region" description="Helical" evidence="1">
    <location>
        <begin position="170"/>
        <end position="192"/>
    </location>
</feature>
<keyword evidence="1" id="KW-0812">Transmembrane</keyword>
<reference evidence="2" key="1">
    <citation type="submission" date="2023-03" db="EMBL/GenBank/DDBJ databases">
        <title>Stygiobacter electus gen. nov., sp. nov., facultatively anaerobic thermotolerant bacterium of the class Ignavibacteria from a well of Yessentuki mineral water deposit.</title>
        <authorList>
            <person name="Podosokorskaya O.A."/>
            <person name="Elcheninov A.G."/>
            <person name="Petrova N.F."/>
            <person name="Zavarzina D.G."/>
            <person name="Kublanov I.V."/>
            <person name="Merkel A.Y."/>
        </authorList>
    </citation>
    <scope>NUCLEOTIDE SEQUENCE</scope>
    <source>
        <strain evidence="2">09-Me</strain>
    </source>
</reference>